<dbReference type="GO" id="GO:0004072">
    <property type="term" value="F:aspartate kinase activity"/>
    <property type="evidence" value="ECO:0007669"/>
    <property type="project" value="UniProtKB-EC"/>
</dbReference>
<reference evidence="11 12" key="1">
    <citation type="submission" date="2018-05" db="EMBL/GenBank/DDBJ databases">
        <title>Draft genome sequence of Scytalidium lignicola DSM 105466, a ubiquitous saprotrophic fungus.</title>
        <authorList>
            <person name="Buettner E."/>
            <person name="Gebauer A.M."/>
            <person name="Hofrichter M."/>
            <person name="Liers C."/>
            <person name="Kellner H."/>
        </authorList>
    </citation>
    <scope>NUCLEOTIDE SEQUENCE [LARGE SCALE GENOMIC DNA]</scope>
    <source>
        <strain evidence="11 12">DSM 105466</strain>
    </source>
</reference>
<dbReference type="Proteomes" id="UP000258309">
    <property type="component" value="Unassembled WGS sequence"/>
</dbReference>
<comment type="pathway">
    <text evidence="1">Mycotoxin biosynthesis.</text>
</comment>
<gene>
    <name evidence="11" type="ORF">B7463_g2614</name>
</gene>
<protein>
    <recommendedName>
        <fullName evidence="8">Aspartokinase</fullName>
        <ecNumber evidence="8">2.7.2.4</ecNumber>
    </recommendedName>
</protein>
<evidence type="ECO:0000256" key="3">
    <source>
        <dbReference type="ARBA" id="ARBA00022679"/>
    </source>
</evidence>
<dbReference type="GO" id="GO:0005829">
    <property type="term" value="C:cytosol"/>
    <property type="evidence" value="ECO:0007669"/>
    <property type="project" value="TreeGrafter"/>
</dbReference>
<dbReference type="OMA" id="DNINIMM"/>
<dbReference type="Pfam" id="PF22468">
    <property type="entry name" value="ACT_9"/>
    <property type="match status" value="1"/>
</dbReference>
<dbReference type="Gene3D" id="3.40.1160.10">
    <property type="entry name" value="Acetylglutamate kinase-like"/>
    <property type="match status" value="1"/>
</dbReference>
<keyword evidence="5 8" id="KW-0418">Kinase</keyword>
<evidence type="ECO:0000256" key="2">
    <source>
        <dbReference type="ARBA" id="ARBA00010122"/>
    </source>
</evidence>
<dbReference type="PROSITE" id="PS00324">
    <property type="entry name" value="ASPARTOKINASE"/>
    <property type="match status" value="1"/>
</dbReference>
<keyword evidence="3 8" id="KW-0808">Transferase</keyword>
<evidence type="ECO:0000259" key="10">
    <source>
        <dbReference type="PROSITE" id="PS51671"/>
    </source>
</evidence>
<dbReference type="GO" id="GO:0009089">
    <property type="term" value="P:lysine biosynthetic process via diaminopimelate"/>
    <property type="evidence" value="ECO:0007669"/>
    <property type="project" value="TreeGrafter"/>
</dbReference>
<sequence>MNDNSLSNGHHDALSGALETPEKSDTPNGSMAQTSPLNGSVALKKNDPGLDWVVQKFGGTSVGNASLQDNRVVVVCSARSTGKKVEGTTSRLLEIFNVLANILLITDTESVRYESLLLEFERLVRAIRDDHINAASHILDPSIRSQLIRDIENECQEIVEYRVAAERWHLEFDSRAKDRVVSFGEKLSCRFVTALLLDRGVDAEYIDLSDIMHLKSPRRIDHEFYRIVTGILKEKILACGDKVPVVTGYFGAVPGGLIDGEIGRGYTDLCAALIAVGIAAKELQVWKEVDGIFTADPTKVPTARLLSSITPLEAAELTFYGSEVIHHLTMDQVIHATPPIPIRIKNVKNVRGSGTIVVPSPVRGTIHRSRSSSNLLDKAPKRPTAVTIKNNISVINVHSNKRSISHGFFAKVFTILDNRQVSVDLISTSEVHCSLAIHSASISQEDLRKAIEELEEYGEVSVLHDMAILSLVGAEMKNMIGIAGRMFSTLGENGVNIEMISQGNKRPSMHVITASSFR</sequence>
<evidence type="ECO:0000256" key="1">
    <source>
        <dbReference type="ARBA" id="ARBA00004685"/>
    </source>
</evidence>
<dbReference type="PANTHER" id="PTHR21499:SF59">
    <property type="entry name" value="ASPARTOKINASE"/>
    <property type="match status" value="1"/>
</dbReference>
<dbReference type="Gene3D" id="3.30.2130.10">
    <property type="entry name" value="VC0802-like"/>
    <property type="match status" value="1"/>
</dbReference>
<dbReference type="InterPro" id="IPR018042">
    <property type="entry name" value="Aspartate_kinase_CS"/>
</dbReference>
<dbReference type="InterPro" id="IPR001048">
    <property type="entry name" value="Asp/Glu/Uridylate_kinase"/>
</dbReference>
<evidence type="ECO:0000313" key="11">
    <source>
        <dbReference type="EMBL" id="RFU33694.1"/>
    </source>
</evidence>
<comment type="caution">
    <text evidence="11">The sequence shown here is derived from an EMBL/GenBank/DDBJ whole genome shotgun (WGS) entry which is preliminary data.</text>
</comment>
<dbReference type="InterPro" id="IPR002912">
    <property type="entry name" value="ACT_dom"/>
</dbReference>
<dbReference type="GO" id="GO:0005524">
    <property type="term" value="F:ATP binding"/>
    <property type="evidence" value="ECO:0007669"/>
    <property type="project" value="UniProtKB-KW"/>
</dbReference>
<name>A0A3E2HJW9_SCYLI</name>
<dbReference type="AlphaFoldDB" id="A0A3E2HJW9"/>
<dbReference type="GO" id="GO:0009090">
    <property type="term" value="P:homoserine biosynthetic process"/>
    <property type="evidence" value="ECO:0007669"/>
    <property type="project" value="TreeGrafter"/>
</dbReference>
<proteinExistence type="inferred from homology"/>
<evidence type="ECO:0000256" key="9">
    <source>
        <dbReference type="SAM" id="MobiDB-lite"/>
    </source>
</evidence>
<keyword evidence="6" id="KW-0067">ATP-binding</keyword>
<evidence type="ECO:0000313" key="12">
    <source>
        <dbReference type="Proteomes" id="UP000258309"/>
    </source>
</evidence>
<dbReference type="FunFam" id="3.30.2130.10:FF:000001">
    <property type="entry name" value="Bifunctional aspartokinase/homoserine dehydrogenase"/>
    <property type="match status" value="1"/>
</dbReference>
<organism evidence="11 12">
    <name type="scientific">Scytalidium lignicola</name>
    <name type="common">Hyphomycete</name>
    <dbReference type="NCBI Taxonomy" id="5539"/>
    <lineage>
        <taxon>Eukaryota</taxon>
        <taxon>Fungi</taxon>
        <taxon>Dikarya</taxon>
        <taxon>Ascomycota</taxon>
        <taxon>Pezizomycotina</taxon>
        <taxon>Leotiomycetes</taxon>
        <taxon>Leotiomycetes incertae sedis</taxon>
        <taxon>Scytalidium</taxon>
    </lineage>
</organism>
<dbReference type="GO" id="GO:0009088">
    <property type="term" value="P:threonine biosynthetic process"/>
    <property type="evidence" value="ECO:0007669"/>
    <property type="project" value="UniProtKB-ARBA"/>
</dbReference>
<dbReference type="InterPro" id="IPR054352">
    <property type="entry name" value="ACT_Aspartokinase"/>
</dbReference>
<dbReference type="FunFam" id="3.40.1160.10:FF:000023">
    <property type="entry name" value="Probable aspartokinase"/>
    <property type="match status" value="1"/>
</dbReference>
<feature type="domain" description="ACT" evidence="10">
    <location>
        <begin position="471"/>
        <end position="518"/>
    </location>
</feature>
<dbReference type="STRING" id="5539.A0A3E2HJW9"/>
<dbReference type="SUPFAM" id="SSF55021">
    <property type="entry name" value="ACT-like"/>
    <property type="match status" value="2"/>
</dbReference>
<dbReference type="EC" id="2.7.2.4" evidence="8"/>
<evidence type="ECO:0000256" key="6">
    <source>
        <dbReference type="ARBA" id="ARBA00022840"/>
    </source>
</evidence>
<dbReference type="InterPro" id="IPR045865">
    <property type="entry name" value="ACT-like_dom_sf"/>
</dbReference>
<feature type="compositionally biased region" description="Polar residues" evidence="9">
    <location>
        <begin position="26"/>
        <end position="38"/>
    </location>
</feature>
<feature type="region of interest" description="Disordered" evidence="9">
    <location>
        <begin position="1"/>
        <end position="40"/>
    </location>
</feature>
<evidence type="ECO:0000256" key="4">
    <source>
        <dbReference type="ARBA" id="ARBA00022741"/>
    </source>
</evidence>
<accession>A0A3E2HJW9</accession>
<feature type="non-terminal residue" evidence="11">
    <location>
        <position position="1"/>
    </location>
</feature>
<dbReference type="GO" id="GO:0071266">
    <property type="term" value="P:'de novo' L-methionine biosynthetic process"/>
    <property type="evidence" value="ECO:0007669"/>
    <property type="project" value="UniProtKB-ARBA"/>
</dbReference>
<evidence type="ECO:0000256" key="5">
    <source>
        <dbReference type="ARBA" id="ARBA00022777"/>
    </source>
</evidence>
<feature type="non-terminal residue" evidence="11">
    <location>
        <position position="518"/>
    </location>
</feature>
<comment type="catalytic activity">
    <reaction evidence="7 8">
        <text>L-aspartate + ATP = 4-phospho-L-aspartate + ADP</text>
        <dbReference type="Rhea" id="RHEA:23776"/>
        <dbReference type="ChEBI" id="CHEBI:29991"/>
        <dbReference type="ChEBI" id="CHEBI:30616"/>
        <dbReference type="ChEBI" id="CHEBI:57535"/>
        <dbReference type="ChEBI" id="CHEBI:456216"/>
        <dbReference type="EC" id="2.7.2.4"/>
    </reaction>
</comment>
<dbReference type="OrthoDB" id="4323675at2759"/>
<dbReference type="PROSITE" id="PS51671">
    <property type="entry name" value="ACT"/>
    <property type="match status" value="1"/>
</dbReference>
<dbReference type="SUPFAM" id="SSF53633">
    <property type="entry name" value="Carbamate kinase-like"/>
    <property type="match status" value="1"/>
</dbReference>
<dbReference type="NCBIfam" id="TIGR00657">
    <property type="entry name" value="asp_kinases"/>
    <property type="match status" value="1"/>
</dbReference>
<keyword evidence="4" id="KW-0547">Nucleotide-binding</keyword>
<comment type="similarity">
    <text evidence="2 8">Belongs to the aspartokinase family.</text>
</comment>
<keyword evidence="12" id="KW-1185">Reference proteome</keyword>
<dbReference type="PANTHER" id="PTHR21499">
    <property type="entry name" value="ASPARTATE KINASE"/>
    <property type="match status" value="1"/>
</dbReference>
<evidence type="ECO:0000256" key="8">
    <source>
        <dbReference type="RuleBase" id="RU003448"/>
    </source>
</evidence>
<evidence type="ECO:0000256" key="7">
    <source>
        <dbReference type="ARBA" id="ARBA00047872"/>
    </source>
</evidence>
<dbReference type="EMBL" id="NCSJ02000031">
    <property type="protein sequence ID" value="RFU33694.1"/>
    <property type="molecule type" value="Genomic_DNA"/>
</dbReference>
<dbReference type="Pfam" id="PF00696">
    <property type="entry name" value="AA_kinase"/>
    <property type="match status" value="1"/>
</dbReference>
<dbReference type="InterPro" id="IPR036393">
    <property type="entry name" value="AceGlu_kinase-like_sf"/>
</dbReference>
<dbReference type="InterPro" id="IPR001341">
    <property type="entry name" value="Asp_kinase"/>
</dbReference>